<keyword evidence="4" id="KW-1185">Reference proteome</keyword>
<feature type="region of interest" description="Disordered" evidence="2">
    <location>
        <begin position="686"/>
        <end position="711"/>
    </location>
</feature>
<accession>A0ABR7UIS0</accession>
<feature type="coiled-coil region" evidence="1">
    <location>
        <begin position="327"/>
        <end position="376"/>
    </location>
</feature>
<sequence length="711" mass="75849">MSNDSNFVVGVCTRTQGPSAFVEVRAQSIEGAITDISASSHNLFGRSGEIEVRAVRPALKPGDWVLARPTLEGPPKRQRYVAASGKRLVPFEDLSGLYAPEAARRLLVETGRQDGFAGDKIFRISASDMIEVRMAVSSDGRSRIVDPKDLRSLPLWSYQADAHIRVPTSTGHLDLLAKDAAASQSGVVNWSTDADFLAQVIQSLASERAEDGALNQVATLLSGHVARLENSLSEAERLDPRVGQEIMRSRRLADVMKSRDDLLRDFMNVLRSDPEVRAQLTARIEELATEAAQARSETLVQERTAALEADLKERRAGGEAEIAATLRELEAAELASMTARLKTAEEAALAGISAKKAEVETEVELLAERSAQIEAQNAAEGARLAETQLLLRTLDAELASRKDEIDRIVRIESLLHARGNAPAERARIPGIRPVNDAKPIAIGELAAWVEASKLLSAAGKHLCVRALTDLLSGSLPVLSGSEVDDFVALLAAAVGGGRHVSFDCDPTVITFDDLWVRPAGGAPTALGEAVTECVGQGVVRVCVLRNIDRSAAHLWVETLADKLRSGVIPENMLICLTFAEPPSEALAEALKRLPSIHTSGAMEKAGVIAALARSSADRLERRIEMSTIEPASGPAAAEAAGKLLVKDVQIGFADVDWFARLVTVASALLKKDAEDFILAAARRRAAAEKGGAPSNGKPGLRVIESGGASNA</sequence>
<evidence type="ECO:0000313" key="3">
    <source>
        <dbReference type="EMBL" id="MBC9983556.1"/>
    </source>
</evidence>
<gene>
    <name evidence="3" type="ORF">HA482_35795</name>
</gene>
<dbReference type="RefSeq" id="WP_188107601.1">
    <property type="nucleotide sequence ID" value="NZ_JAANIH010000084.1"/>
</dbReference>
<organism evidence="3 4">
    <name type="scientific">Bradyrhizobium campsiandrae</name>
    <dbReference type="NCBI Taxonomy" id="1729892"/>
    <lineage>
        <taxon>Bacteria</taxon>
        <taxon>Pseudomonadati</taxon>
        <taxon>Pseudomonadota</taxon>
        <taxon>Alphaproteobacteria</taxon>
        <taxon>Hyphomicrobiales</taxon>
        <taxon>Nitrobacteraceae</taxon>
        <taxon>Bradyrhizobium</taxon>
    </lineage>
</organism>
<dbReference type="EMBL" id="JAATTO010000073">
    <property type="protein sequence ID" value="MBC9983556.1"/>
    <property type="molecule type" value="Genomic_DNA"/>
</dbReference>
<name>A0ABR7UIS0_9BRAD</name>
<protein>
    <submittedName>
        <fullName evidence="3">Uncharacterized protein</fullName>
    </submittedName>
</protein>
<evidence type="ECO:0000256" key="2">
    <source>
        <dbReference type="SAM" id="MobiDB-lite"/>
    </source>
</evidence>
<reference evidence="3 4" key="1">
    <citation type="journal article" date="2020" name="Arch. Microbiol.">
        <title>Bradyrhizobium campsiandrae sp. nov., a nitrogen-fixing bacterial strain isolated from a native leguminous tree from the Amazon adapted to flooded conditions.</title>
        <authorList>
            <person name="Cabral Michel D."/>
            <person name="Martins da Costa E."/>
            <person name="Azarias Guimaraes A."/>
            <person name="Soares de Carvalho T."/>
            <person name="Santos de Castro Caputo P."/>
            <person name="Willems A."/>
            <person name="de Souza Moreira F.M."/>
        </authorList>
    </citation>
    <scope>NUCLEOTIDE SEQUENCE [LARGE SCALE GENOMIC DNA]</scope>
    <source>
        <strain evidence="4">INPA 384B</strain>
    </source>
</reference>
<evidence type="ECO:0000256" key="1">
    <source>
        <dbReference type="SAM" id="Coils"/>
    </source>
</evidence>
<comment type="caution">
    <text evidence="3">The sequence shown here is derived from an EMBL/GenBank/DDBJ whole genome shotgun (WGS) entry which is preliminary data.</text>
</comment>
<keyword evidence="1" id="KW-0175">Coiled coil</keyword>
<dbReference type="Proteomes" id="UP000639516">
    <property type="component" value="Unassembled WGS sequence"/>
</dbReference>
<proteinExistence type="predicted"/>
<evidence type="ECO:0000313" key="4">
    <source>
        <dbReference type="Proteomes" id="UP000639516"/>
    </source>
</evidence>